<evidence type="ECO:0000313" key="1">
    <source>
        <dbReference type="EMBL" id="CAF4424355.1"/>
    </source>
</evidence>
<dbReference type="AlphaFoldDB" id="A0A820QKV8"/>
<proteinExistence type="predicted"/>
<dbReference type="EMBL" id="CAJOAY010031226">
    <property type="protein sequence ID" value="CAF4424355.1"/>
    <property type="molecule type" value="Genomic_DNA"/>
</dbReference>
<accession>A0A820QKV8</accession>
<name>A0A820QKV8_9BILA</name>
<comment type="caution">
    <text evidence="1">The sequence shown here is derived from an EMBL/GenBank/DDBJ whole genome shotgun (WGS) entry which is preliminary data.</text>
</comment>
<gene>
    <name evidence="1" type="ORF">OKA104_LOCUS52714</name>
</gene>
<feature type="non-terminal residue" evidence="1">
    <location>
        <position position="1"/>
    </location>
</feature>
<protein>
    <submittedName>
        <fullName evidence="1">Uncharacterized protein</fullName>
    </submittedName>
</protein>
<reference evidence="1" key="1">
    <citation type="submission" date="2021-02" db="EMBL/GenBank/DDBJ databases">
        <authorList>
            <person name="Nowell W R."/>
        </authorList>
    </citation>
    <scope>NUCLEOTIDE SEQUENCE</scope>
</reference>
<organism evidence="1 2">
    <name type="scientific">Adineta steineri</name>
    <dbReference type="NCBI Taxonomy" id="433720"/>
    <lineage>
        <taxon>Eukaryota</taxon>
        <taxon>Metazoa</taxon>
        <taxon>Spiralia</taxon>
        <taxon>Gnathifera</taxon>
        <taxon>Rotifera</taxon>
        <taxon>Eurotatoria</taxon>
        <taxon>Bdelloidea</taxon>
        <taxon>Adinetida</taxon>
        <taxon>Adinetidae</taxon>
        <taxon>Adineta</taxon>
    </lineage>
</organism>
<sequence length="53" mass="6359">AYETHLSPSIRMNFSTWYHPTTQCHHDDIELFTKCKQANLRDPMNWIHNTKCP</sequence>
<evidence type="ECO:0000313" key="2">
    <source>
        <dbReference type="Proteomes" id="UP000663881"/>
    </source>
</evidence>
<dbReference type="Proteomes" id="UP000663881">
    <property type="component" value="Unassembled WGS sequence"/>
</dbReference>